<name>A0ABW0AC59_9ACTN</name>
<accession>A0ABW0AC59</accession>
<evidence type="ECO:0000256" key="1">
    <source>
        <dbReference type="SAM" id="MobiDB-lite"/>
    </source>
</evidence>
<keyword evidence="4" id="KW-1185">Reference proteome</keyword>
<gene>
    <name evidence="3" type="ORF">ACFPRH_04850</name>
</gene>
<comment type="caution">
    <text evidence="3">The sequence shown here is derived from an EMBL/GenBank/DDBJ whole genome shotgun (WGS) entry which is preliminary data.</text>
</comment>
<protein>
    <submittedName>
        <fullName evidence="3">DUF397 domain-containing protein</fullName>
    </submittedName>
</protein>
<reference evidence="4" key="1">
    <citation type="journal article" date="2019" name="Int. J. Syst. Evol. Microbiol.">
        <title>The Global Catalogue of Microorganisms (GCM) 10K type strain sequencing project: providing services to taxonomists for standard genome sequencing and annotation.</title>
        <authorList>
            <consortium name="The Broad Institute Genomics Platform"/>
            <consortium name="The Broad Institute Genome Sequencing Center for Infectious Disease"/>
            <person name="Wu L."/>
            <person name="Ma J."/>
        </authorList>
    </citation>
    <scope>NUCLEOTIDE SEQUENCE [LARGE SCALE GENOMIC DNA]</scope>
    <source>
        <strain evidence="4">PCU 266</strain>
    </source>
</reference>
<dbReference type="Proteomes" id="UP001596160">
    <property type="component" value="Unassembled WGS sequence"/>
</dbReference>
<feature type="domain" description="DUF397" evidence="2">
    <location>
        <begin position="21"/>
        <end position="61"/>
    </location>
</feature>
<dbReference type="RefSeq" id="WP_344474104.1">
    <property type="nucleotide sequence ID" value="NZ_BAAASB010000003.1"/>
</dbReference>
<evidence type="ECO:0000259" key="2">
    <source>
        <dbReference type="Pfam" id="PF04149"/>
    </source>
</evidence>
<organism evidence="3 4">
    <name type="scientific">Streptomyces amakusaensis</name>
    <dbReference type="NCBI Taxonomy" id="67271"/>
    <lineage>
        <taxon>Bacteria</taxon>
        <taxon>Bacillati</taxon>
        <taxon>Actinomycetota</taxon>
        <taxon>Actinomycetes</taxon>
        <taxon>Kitasatosporales</taxon>
        <taxon>Streptomycetaceae</taxon>
        <taxon>Streptomyces</taxon>
    </lineage>
</organism>
<dbReference type="InterPro" id="IPR007278">
    <property type="entry name" value="DUF397"/>
</dbReference>
<feature type="region of interest" description="Disordered" evidence="1">
    <location>
        <begin position="1"/>
        <end position="67"/>
    </location>
</feature>
<sequence length="67" mass="6904">MPAPFGYGDFTCGRTGPEAVYSGQGGSCVEWPPDHTPTPAPGTGTGRDSKNPTGPTWMASPPRRSPA</sequence>
<evidence type="ECO:0000313" key="4">
    <source>
        <dbReference type="Proteomes" id="UP001596160"/>
    </source>
</evidence>
<evidence type="ECO:0000313" key="3">
    <source>
        <dbReference type="EMBL" id="MFC5151057.1"/>
    </source>
</evidence>
<dbReference type="Pfam" id="PF04149">
    <property type="entry name" value="DUF397"/>
    <property type="match status" value="1"/>
</dbReference>
<dbReference type="EMBL" id="JBHSKP010000002">
    <property type="protein sequence ID" value="MFC5151057.1"/>
    <property type="molecule type" value="Genomic_DNA"/>
</dbReference>
<proteinExistence type="predicted"/>